<feature type="transmembrane region" description="Helical" evidence="1">
    <location>
        <begin position="172"/>
        <end position="196"/>
    </location>
</feature>
<keyword evidence="1" id="KW-1133">Transmembrane helix</keyword>
<dbReference type="Proteomes" id="UP001596161">
    <property type="component" value="Unassembled WGS sequence"/>
</dbReference>
<name>A0ABW0EGA3_9BACT</name>
<evidence type="ECO:0000313" key="3">
    <source>
        <dbReference type="Proteomes" id="UP001596161"/>
    </source>
</evidence>
<accession>A0ABW0EGA3</accession>
<keyword evidence="1" id="KW-0472">Membrane</keyword>
<organism evidence="2 3">
    <name type="scientific">Adhaeribacter terreus</name>
    <dbReference type="NCBI Taxonomy" id="529703"/>
    <lineage>
        <taxon>Bacteria</taxon>
        <taxon>Pseudomonadati</taxon>
        <taxon>Bacteroidota</taxon>
        <taxon>Cytophagia</taxon>
        <taxon>Cytophagales</taxon>
        <taxon>Hymenobacteraceae</taxon>
        <taxon>Adhaeribacter</taxon>
    </lineage>
</organism>
<keyword evidence="1" id="KW-0812">Transmembrane</keyword>
<evidence type="ECO:0000313" key="2">
    <source>
        <dbReference type="EMBL" id="MFC5272245.1"/>
    </source>
</evidence>
<dbReference type="RefSeq" id="WP_378018605.1">
    <property type="nucleotide sequence ID" value="NZ_JBHSKT010000014.1"/>
</dbReference>
<reference evidence="3" key="1">
    <citation type="journal article" date="2019" name="Int. J. Syst. Evol. Microbiol.">
        <title>The Global Catalogue of Microorganisms (GCM) 10K type strain sequencing project: providing services to taxonomists for standard genome sequencing and annotation.</title>
        <authorList>
            <consortium name="The Broad Institute Genomics Platform"/>
            <consortium name="The Broad Institute Genome Sequencing Center for Infectious Disease"/>
            <person name="Wu L."/>
            <person name="Ma J."/>
        </authorList>
    </citation>
    <scope>NUCLEOTIDE SEQUENCE [LARGE SCALE GENOMIC DNA]</scope>
    <source>
        <strain evidence="3">KACC 12602</strain>
    </source>
</reference>
<dbReference type="EMBL" id="JBHSKT010000014">
    <property type="protein sequence ID" value="MFC5272245.1"/>
    <property type="molecule type" value="Genomic_DNA"/>
</dbReference>
<protein>
    <submittedName>
        <fullName evidence="2">Uncharacterized protein</fullName>
    </submittedName>
</protein>
<feature type="transmembrane region" description="Helical" evidence="1">
    <location>
        <begin position="7"/>
        <end position="26"/>
    </location>
</feature>
<sequence length="388" mass="44901">MEIAIDGLVNLIKTTLLILSIPLFYIQTRKTTLDKALSLIDEVSAIVILRLSNNYLISRKDIKGIIRSKSYSKKINPKIVLVDDVINKVLEKIEENPFISKRQRRLSLEGARILKENIESKKLNFHLFIKNYEKQIYTVIILGIVFVLLLFPESWSIYENLDFKNKVITKLISYLSLSLIIVFLLIFSVNAINGLFNPKVNWGLVKIKSSTYSKIPDYYEEILKFQNEQGIVCFNLVSAEFSENENLVETDPGCLGFGIAKFYKKHQIYNLIFLEEKRENPFSIIIKIESKSFVNGMYDIDFINYIITKEGQELFNASISLPTNENERNALSNYYYLNNITSEKIENYLSFQDANLISVNGNKLIMDNDNKLLGFKLQNQIWKLLPPI</sequence>
<evidence type="ECO:0000256" key="1">
    <source>
        <dbReference type="SAM" id="Phobius"/>
    </source>
</evidence>
<keyword evidence="3" id="KW-1185">Reference proteome</keyword>
<gene>
    <name evidence="2" type="ORF">ACFPIB_16640</name>
</gene>
<feature type="transmembrane region" description="Helical" evidence="1">
    <location>
        <begin position="136"/>
        <end position="152"/>
    </location>
</feature>
<comment type="caution">
    <text evidence="2">The sequence shown here is derived from an EMBL/GenBank/DDBJ whole genome shotgun (WGS) entry which is preliminary data.</text>
</comment>
<proteinExistence type="predicted"/>